<gene>
    <name evidence="2" type="ORF">Slati_0122600</name>
</gene>
<evidence type="ECO:0000313" key="2">
    <source>
        <dbReference type="EMBL" id="KAL0462350.1"/>
    </source>
</evidence>
<feature type="compositionally biased region" description="Basic and acidic residues" evidence="1">
    <location>
        <begin position="63"/>
        <end position="84"/>
    </location>
</feature>
<reference evidence="2" key="2">
    <citation type="journal article" date="2024" name="Plant">
        <title>Genomic evolution and insights into agronomic trait innovations of Sesamum species.</title>
        <authorList>
            <person name="Miao H."/>
            <person name="Wang L."/>
            <person name="Qu L."/>
            <person name="Liu H."/>
            <person name="Sun Y."/>
            <person name="Le M."/>
            <person name="Wang Q."/>
            <person name="Wei S."/>
            <person name="Zheng Y."/>
            <person name="Lin W."/>
            <person name="Duan Y."/>
            <person name="Cao H."/>
            <person name="Xiong S."/>
            <person name="Wang X."/>
            <person name="Wei L."/>
            <person name="Li C."/>
            <person name="Ma Q."/>
            <person name="Ju M."/>
            <person name="Zhao R."/>
            <person name="Li G."/>
            <person name="Mu C."/>
            <person name="Tian Q."/>
            <person name="Mei H."/>
            <person name="Zhang T."/>
            <person name="Gao T."/>
            <person name="Zhang H."/>
        </authorList>
    </citation>
    <scope>NUCLEOTIDE SEQUENCE</scope>
    <source>
        <strain evidence="2">KEN1</strain>
    </source>
</reference>
<reference evidence="2" key="1">
    <citation type="submission" date="2020-06" db="EMBL/GenBank/DDBJ databases">
        <authorList>
            <person name="Li T."/>
            <person name="Hu X."/>
            <person name="Zhang T."/>
            <person name="Song X."/>
            <person name="Zhang H."/>
            <person name="Dai N."/>
            <person name="Sheng W."/>
            <person name="Hou X."/>
            <person name="Wei L."/>
        </authorList>
    </citation>
    <scope>NUCLEOTIDE SEQUENCE</scope>
    <source>
        <strain evidence="2">KEN1</strain>
        <tissue evidence="2">Leaf</tissue>
    </source>
</reference>
<feature type="compositionally biased region" description="Basic and acidic residues" evidence="1">
    <location>
        <begin position="104"/>
        <end position="114"/>
    </location>
</feature>
<sequence>MVRGVPAPAPVSVPAPAPAREDLRAKLDAQWARRDLNNHRRGKRVVFEVSEARSHPEASASGSKRDGEEMHDCDAPETVMKEVRQTTGVVDGGKEGPGDGLHSAPEDDHRRVGL</sequence>
<accession>A0AAW2Y9A8</accession>
<protein>
    <submittedName>
        <fullName evidence="2">Uncharacterized protein</fullName>
    </submittedName>
</protein>
<comment type="caution">
    <text evidence="2">The sequence shown here is derived from an EMBL/GenBank/DDBJ whole genome shotgun (WGS) entry which is preliminary data.</text>
</comment>
<name>A0AAW2Y9A8_9LAMI</name>
<proteinExistence type="predicted"/>
<dbReference type="AlphaFoldDB" id="A0AAW2Y9A8"/>
<organism evidence="2">
    <name type="scientific">Sesamum latifolium</name>
    <dbReference type="NCBI Taxonomy" id="2727402"/>
    <lineage>
        <taxon>Eukaryota</taxon>
        <taxon>Viridiplantae</taxon>
        <taxon>Streptophyta</taxon>
        <taxon>Embryophyta</taxon>
        <taxon>Tracheophyta</taxon>
        <taxon>Spermatophyta</taxon>
        <taxon>Magnoliopsida</taxon>
        <taxon>eudicotyledons</taxon>
        <taxon>Gunneridae</taxon>
        <taxon>Pentapetalae</taxon>
        <taxon>asterids</taxon>
        <taxon>lamiids</taxon>
        <taxon>Lamiales</taxon>
        <taxon>Pedaliaceae</taxon>
        <taxon>Sesamum</taxon>
    </lineage>
</organism>
<feature type="region of interest" description="Disordered" evidence="1">
    <location>
        <begin position="47"/>
        <end position="114"/>
    </location>
</feature>
<dbReference type="EMBL" id="JACGWN010000001">
    <property type="protein sequence ID" value="KAL0462350.1"/>
    <property type="molecule type" value="Genomic_DNA"/>
</dbReference>
<evidence type="ECO:0000256" key="1">
    <source>
        <dbReference type="SAM" id="MobiDB-lite"/>
    </source>
</evidence>